<keyword evidence="3" id="KW-1185">Reference proteome</keyword>
<feature type="region of interest" description="Disordered" evidence="1">
    <location>
        <begin position="22"/>
        <end position="74"/>
    </location>
</feature>
<dbReference type="PROSITE" id="PS51257">
    <property type="entry name" value="PROKAR_LIPOPROTEIN"/>
    <property type="match status" value="1"/>
</dbReference>
<gene>
    <name evidence="2" type="ORF">MO867_20230</name>
</gene>
<reference evidence="2" key="1">
    <citation type="journal article" date="2022" name="Arch. Microbiol.">
        <title>Microbulbifer okhotskensis sp. nov., isolated from a deep bottom sediment of the Okhotsk Sea.</title>
        <authorList>
            <person name="Romanenko L."/>
            <person name="Kurilenko V."/>
            <person name="Otstavnykh N."/>
            <person name="Velansky P."/>
            <person name="Isaeva M."/>
            <person name="Mikhailov V."/>
        </authorList>
    </citation>
    <scope>NUCLEOTIDE SEQUENCE</scope>
    <source>
        <strain evidence="2">OS29</strain>
    </source>
</reference>
<comment type="caution">
    <text evidence="2">The sequence shown here is derived from an EMBL/GenBank/DDBJ whole genome shotgun (WGS) entry which is preliminary data.</text>
</comment>
<evidence type="ECO:0000256" key="1">
    <source>
        <dbReference type="SAM" id="MobiDB-lite"/>
    </source>
</evidence>
<feature type="region of interest" description="Disordered" evidence="1">
    <location>
        <begin position="350"/>
        <end position="374"/>
    </location>
</feature>
<proteinExistence type="predicted"/>
<protein>
    <submittedName>
        <fullName evidence="2">VCBS domain-containing protein</fullName>
    </submittedName>
</protein>
<sequence length="530" mass="57300">MPDTLKFFTVISLSVFLTACGGGSSNSSDSSEESPSTETSTENDSDDGDETDADSGTDTDSDTGGYTFNPSTPLSTLIVGTREFTSGTLTLENTDNSSPQFQASNVEGNYGNLTLFANGGWEYQLNANTQDLNSGQSVEDLIAFQLTDGSTLSVTFSIQTIEATESSVVFIFMNFSDASVGNDLSVSQIADMTFNDTDSLDNTYKENSLGQLKFRRHLSDNTSLAQYCYGEDNNESSSIDCFNYNIPDSQTGGVLSVANAQSRSGGQYTDGGYTWRDNATSWIQNNYVDANNRPVDLDDWRHRVYIYPEAAANADLVGTGVASVGGQWSIIVSDSDQLIMGHEIGHNIGLSHAGNDDNNDGDTNDNNESEYGSSGSFMGNGWQSRLFGSGHRDYMGWYDAFTGYTETVGKSANTTARIDLQAIELTAGELKESQPQLLKVESTGSRNGENYYYIEYHIDHDILNPRPYHENAVTIHYLRGSSSNNVIANQVATLSTPGDNFTDSSAGVTIEFESVDASNQSATISVSYSN</sequence>
<feature type="compositionally biased region" description="Low complexity" evidence="1">
    <location>
        <begin position="25"/>
        <end position="40"/>
    </location>
</feature>
<accession>A0A9X2J6H9</accession>
<dbReference type="SUPFAM" id="SSF55486">
    <property type="entry name" value="Metalloproteases ('zincins'), catalytic domain"/>
    <property type="match status" value="1"/>
</dbReference>
<organism evidence="2 3">
    <name type="scientific">Microbulbifer okhotskensis</name>
    <dbReference type="NCBI Taxonomy" id="2926617"/>
    <lineage>
        <taxon>Bacteria</taxon>
        <taxon>Pseudomonadati</taxon>
        <taxon>Pseudomonadota</taxon>
        <taxon>Gammaproteobacteria</taxon>
        <taxon>Cellvibrionales</taxon>
        <taxon>Microbulbiferaceae</taxon>
        <taxon>Microbulbifer</taxon>
    </lineage>
</organism>
<dbReference type="NCBIfam" id="TIGR01965">
    <property type="entry name" value="VCBS_repeat"/>
    <property type="match status" value="1"/>
</dbReference>
<dbReference type="InterPro" id="IPR010221">
    <property type="entry name" value="VCBS_dom"/>
</dbReference>
<evidence type="ECO:0000313" key="3">
    <source>
        <dbReference type="Proteomes" id="UP001139028"/>
    </source>
</evidence>
<feature type="compositionally biased region" description="Acidic residues" evidence="1">
    <location>
        <begin position="357"/>
        <end position="368"/>
    </location>
</feature>
<feature type="compositionally biased region" description="Acidic residues" evidence="1">
    <location>
        <begin position="41"/>
        <end position="61"/>
    </location>
</feature>
<name>A0A9X2J6H9_9GAMM</name>
<dbReference type="EMBL" id="JALBWM010000171">
    <property type="protein sequence ID" value="MCO1336657.1"/>
    <property type="molecule type" value="Genomic_DNA"/>
</dbReference>
<dbReference type="AlphaFoldDB" id="A0A9X2J6H9"/>
<dbReference type="RefSeq" id="WP_252472463.1">
    <property type="nucleotide sequence ID" value="NZ_JALBWM010000171.1"/>
</dbReference>
<dbReference type="Proteomes" id="UP001139028">
    <property type="component" value="Unassembled WGS sequence"/>
</dbReference>
<evidence type="ECO:0000313" key="2">
    <source>
        <dbReference type="EMBL" id="MCO1336657.1"/>
    </source>
</evidence>